<dbReference type="InterPro" id="IPR013406">
    <property type="entry name" value="CHP02574_addiction_mod"/>
</dbReference>
<evidence type="ECO:0000256" key="1">
    <source>
        <dbReference type="SAM" id="Coils"/>
    </source>
</evidence>
<dbReference type="NCBIfam" id="TIGR02574">
    <property type="entry name" value="stabl_TIGR02574"/>
    <property type="match status" value="1"/>
</dbReference>
<gene>
    <name evidence="2" type="ORF">C9994_09280</name>
</gene>
<dbReference type="Proteomes" id="UP000240608">
    <property type="component" value="Unassembled WGS sequence"/>
</dbReference>
<evidence type="ECO:0000313" key="2">
    <source>
        <dbReference type="EMBL" id="PTB96010.1"/>
    </source>
</evidence>
<accession>A0A2T4DQB9</accession>
<name>A0A2T4DQB9_9BACT</name>
<proteinExistence type="predicted"/>
<organism evidence="2 3">
    <name type="scientific">Marivirga lumbricoides</name>
    <dbReference type="NCBI Taxonomy" id="1046115"/>
    <lineage>
        <taxon>Bacteria</taxon>
        <taxon>Pseudomonadati</taxon>
        <taxon>Bacteroidota</taxon>
        <taxon>Cytophagia</taxon>
        <taxon>Cytophagales</taxon>
        <taxon>Marivirgaceae</taxon>
        <taxon>Marivirga</taxon>
    </lineage>
</organism>
<feature type="coiled-coil region" evidence="1">
    <location>
        <begin position="26"/>
        <end position="60"/>
    </location>
</feature>
<comment type="caution">
    <text evidence="2">The sequence shown here is derived from an EMBL/GenBank/DDBJ whole genome shotgun (WGS) entry which is preliminary data.</text>
</comment>
<keyword evidence="1" id="KW-0175">Coiled coil</keyword>
<dbReference type="Pfam" id="PF09720">
    <property type="entry name" value="Unstab_antitox"/>
    <property type="match status" value="1"/>
</dbReference>
<protein>
    <submittedName>
        <fullName evidence="2">Addiction module component</fullName>
    </submittedName>
</protein>
<sequence>MTRMDIQSVKIDLIHWLTELQDKSILEKLQGLKEQQEIRFELSEEQQKELDSRLEKYENGEMKFSSWETVKDRIRDRAKDDL</sequence>
<reference evidence="2 3" key="1">
    <citation type="submission" date="2018-03" db="EMBL/GenBank/DDBJ databases">
        <title>Cross-interface Injection: A General Nanoliter Liquid Handling Method Applied to Single Cells Genome Amplification Automated Nanoliter Liquid Handling Applied to Single Cell Multiple Displacement Amplification.</title>
        <authorList>
            <person name="Yun J."/>
            <person name="Xu P."/>
            <person name="Xu J."/>
            <person name="Dai X."/>
            <person name="Wang Y."/>
            <person name="Zheng X."/>
            <person name="Cao C."/>
            <person name="Yi Q."/>
            <person name="Zhu Y."/>
            <person name="Wang L."/>
            <person name="Dong Z."/>
            <person name="Huang Y."/>
            <person name="Huang L."/>
            <person name="Du W."/>
        </authorList>
    </citation>
    <scope>NUCLEOTIDE SEQUENCE [LARGE SCALE GENOMIC DNA]</scope>
    <source>
        <strain evidence="2 3">Z-D1-2</strain>
    </source>
</reference>
<evidence type="ECO:0000313" key="3">
    <source>
        <dbReference type="Proteomes" id="UP000240608"/>
    </source>
</evidence>
<dbReference type="EMBL" id="PYVU01000072">
    <property type="protein sequence ID" value="PTB96010.1"/>
    <property type="molecule type" value="Genomic_DNA"/>
</dbReference>
<dbReference type="AlphaFoldDB" id="A0A2T4DQB9"/>